<organism evidence="2 3">
    <name type="scientific">Paramuricea clavata</name>
    <name type="common">Red gorgonian</name>
    <name type="synonym">Violescent sea-whip</name>
    <dbReference type="NCBI Taxonomy" id="317549"/>
    <lineage>
        <taxon>Eukaryota</taxon>
        <taxon>Metazoa</taxon>
        <taxon>Cnidaria</taxon>
        <taxon>Anthozoa</taxon>
        <taxon>Octocorallia</taxon>
        <taxon>Malacalcyonacea</taxon>
        <taxon>Plexauridae</taxon>
        <taxon>Paramuricea</taxon>
    </lineage>
</organism>
<evidence type="ECO:0000256" key="1">
    <source>
        <dbReference type="SAM" id="MobiDB-lite"/>
    </source>
</evidence>
<dbReference type="PANTHER" id="PTHR22576:SF37">
    <property type="entry name" value="MUCOSA-ASSOCIATED LYMPHOID TISSUE LYMPHOMA TRANSLOCATION PROTEIN 1"/>
    <property type="match status" value="1"/>
</dbReference>
<dbReference type="InterPro" id="IPR029030">
    <property type="entry name" value="Caspase-like_dom_sf"/>
</dbReference>
<dbReference type="Gene3D" id="3.40.50.1460">
    <property type="match status" value="1"/>
</dbReference>
<dbReference type="OrthoDB" id="412369at2759"/>
<proteinExistence type="predicted"/>
<dbReference type="PANTHER" id="PTHR22576">
    <property type="entry name" value="MUCOSA ASSOCIATED LYMPHOID TISSUE LYMPHOMA TRANSLOCATION PROTEIN 1/PARACASPASE"/>
    <property type="match status" value="1"/>
</dbReference>
<dbReference type="PROSITE" id="PS50208">
    <property type="entry name" value="CASPASE_P20"/>
    <property type="match status" value="1"/>
</dbReference>
<dbReference type="Pfam" id="PF00656">
    <property type="entry name" value="Peptidase_C14"/>
    <property type="match status" value="1"/>
</dbReference>
<sequence length="555" mass="62820">MSMLYQKNFILTENRPAMIPSTSSTSFPNGNYSSSVSSSMDSLQFERYFMEHENAAPRPAISPQYQGSEPPRFDRANNTPTSPDEFYGARRDLRLHGGRNRPHPLDGSSVSSSEAGMQRQFMGSPRHDMMIGSNRGYEQYMRTGVDTRYWQGDYMGYESSTAAESHSMTVAADKVALVIGNKDYAHQKLRGLLYPEKDAADVAQALTNLNFKVISLVNLTLSEMRTAMLAFCCLLGNGVYGVVYYAGHGYEDNGENFLLPVDSDLKYNREHSLRTQEILEAMQQCETSLNLLIIDACRVSLPNKSGSNVPRIKRNSTGNNIFAFSCCSQQESLEKVHPDWQNGMYCAQLLRRLGENKRVENILMDVATDFARACGIPQRPCIETDAKVDFRLTDPIQPDMMEDDFMQRCRMWMEAKRHPQGFSVTAASLLISLDFHALFGNVLRVSVITEKRIEKSVKEFHLRLETVSPLLCIQKGCDNTKEGPVICKQIFEIQNIQKHIKLQGPVMLTIKAMFKEDDKICEFDKEIDLGWPLVSSITCLWDRWLLGDRCKTTAV</sequence>
<dbReference type="GO" id="GO:0006508">
    <property type="term" value="P:proteolysis"/>
    <property type="evidence" value="ECO:0007669"/>
    <property type="project" value="InterPro"/>
</dbReference>
<dbReference type="GO" id="GO:0004197">
    <property type="term" value="F:cysteine-type endopeptidase activity"/>
    <property type="evidence" value="ECO:0007669"/>
    <property type="project" value="InterPro"/>
</dbReference>
<dbReference type="SUPFAM" id="SSF52129">
    <property type="entry name" value="Caspase-like"/>
    <property type="match status" value="1"/>
</dbReference>
<dbReference type="InterPro" id="IPR011600">
    <property type="entry name" value="Pept_C14_caspase"/>
</dbReference>
<dbReference type="InterPro" id="IPR052039">
    <property type="entry name" value="Caspase-related_regulators"/>
</dbReference>
<evidence type="ECO:0000313" key="3">
    <source>
        <dbReference type="Proteomes" id="UP001152795"/>
    </source>
</evidence>
<dbReference type="Proteomes" id="UP001152795">
    <property type="component" value="Unassembled WGS sequence"/>
</dbReference>
<dbReference type="AlphaFoldDB" id="A0A7D9HLG2"/>
<accession>A0A7D9HLG2</accession>
<evidence type="ECO:0000313" key="2">
    <source>
        <dbReference type="EMBL" id="CAB3987859.1"/>
    </source>
</evidence>
<reference evidence="2" key="1">
    <citation type="submission" date="2020-04" db="EMBL/GenBank/DDBJ databases">
        <authorList>
            <person name="Alioto T."/>
            <person name="Alioto T."/>
            <person name="Gomez Garrido J."/>
        </authorList>
    </citation>
    <scope>NUCLEOTIDE SEQUENCE</scope>
    <source>
        <strain evidence="2">A484AB</strain>
    </source>
</reference>
<dbReference type="EMBL" id="CACRXK020001245">
    <property type="protein sequence ID" value="CAB3987859.1"/>
    <property type="molecule type" value="Genomic_DNA"/>
</dbReference>
<protein>
    <submittedName>
        <fullName evidence="2">Mucosa-associated lymphoid tissue lymphoma translocation 1-like isoform X1</fullName>
    </submittedName>
</protein>
<feature type="region of interest" description="Disordered" evidence="1">
    <location>
        <begin position="57"/>
        <end position="115"/>
    </location>
</feature>
<name>A0A7D9HLG2_PARCT</name>
<gene>
    <name evidence="2" type="ORF">PACLA_8A025947</name>
</gene>
<dbReference type="InterPro" id="IPR001309">
    <property type="entry name" value="Pept_C14_p20"/>
</dbReference>
<keyword evidence="3" id="KW-1185">Reference proteome</keyword>
<comment type="caution">
    <text evidence="2">The sequence shown here is derived from an EMBL/GenBank/DDBJ whole genome shotgun (WGS) entry which is preliminary data.</text>
</comment>